<gene>
    <name evidence="2" type="ORF">HNR25_003908</name>
</gene>
<comment type="caution">
    <text evidence="2">The sequence shown here is derived from an EMBL/GenBank/DDBJ whole genome shotgun (WGS) entry which is preliminary data.</text>
</comment>
<feature type="transmembrane region" description="Helical" evidence="1">
    <location>
        <begin position="12"/>
        <end position="35"/>
    </location>
</feature>
<dbReference type="GO" id="GO:0032259">
    <property type="term" value="P:methylation"/>
    <property type="evidence" value="ECO:0007669"/>
    <property type="project" value="UniProtKB-KW"/>
</dbReference>
<feature type="transmembrane region" description="Helical" evidence="1">
    <location>
        <begin position="350"/>
        <end position="368"/>
    </location>
</feature>
<dbReference type="EMBL" id="JACHLY010000001">
    <property type="protein sequence ID" value="MBB6000157.1"/>
    <property type="molecule type" value="Genomic_DNA"/>
</dbReference>
<evidence type="ECO:0000256" key="1">
    <source>
        <dbReference type="SAM" id="Phobius"/>
    </source>
</evidence>
<feature type="transmembrane region" description="Helical" evidence="1">
    <location>
        <begin position="115"/>
        <end position="135"/>
    </location>
</feature>
<feature type="transmembrane region" description="Helical" evidence="1">
    <location>
        <begin position="230"/>
        <end position="252"/>
    </location>
</feature>
<feature type="transmembrane region" description="Helical" evidence="1">
    <location>
        <begin position="88"/>
        <end position="109"/>
    </location>
</feature>
<protein>
    <submittedName>
        <fullName evidence="2">Protein-S-isoprenylcysteine O-methyltransferase Ste14</fullName>
    </submittedName>
</protein>
<dbReference type="RefSeq" id="WP_312862634.1">
    <property type="nucleotide sequence ID" value="NZ_BAABKT010000029.1"/>
</dbReference>
<keyword evidence="2" id="KW-0489">Methyltransferase</keyword>
<name>A0A841E873_9ACTN</name>
<reference evidence="2 3" key="1">
    <citation type="submission" date="2020-08" db="EMBL/GenBank/DDBJ databases">
        <title>Sequencing the genomes of 1000 actinobacteria strains.</title>
        <authorList>
            <person name="Klenk H.-P."/>
        </authorList>
    </citation>
    <scope>NUCLEOTIDE SEQUENCE [LARGE SCALE GENOMIC DNA]</scope>
    <source>
        <strain evidence="2 3">DSM 44593</strain>
    </source>
</reference>
<sequence>MFVLLAAAAVGWLVRGRFGGALVLVLIACLIVASFPQLSADLVGDRGLAVGVLRGAEVVCLGVAVHAAARRVHRPTTDPLKPDINGKAIQVVAVLGLCAIGAELLAAYDDSTGDAAALAFALVFFAGLYGAPALLARELVRRRGWGWPSLLLLFAALGTAQACLIDQSMFAVDYQGYEGWKFFREQTLIPALGISASNAYSFVFGHVIYSFAAPIALAEAWAPQRAREPWLSPTGIVAAALAYLGTAAVILADPESHTGSPMQLAVSSGVVVAVVAAALLVGRARATATKAGGPPVWAVLLITLVVALAPDLADTTSWRGLAVGVVASGALGVAILVAARMWGWSPRHSAAAGLGFLLARGLMAFTYFPLIGNVEPFAKYAHNTAMLIVVLIAGAVALRQGPGVLAFQAHTG</sequence>
<keyword evidence="1" id="KW-1133">Transmembrane helix</keyword>
<dbReference type="AlphaFoldDB" id="A0A841E873"/>
<dbReference type="GO" id="GO:0008168">
    <property type="term" value="F:methyltransferase activity"/>
    <property type="evidence" value="ECO:0007669"/>
    <property type="project" value="UniProtKB-KW"/>
</dbReference>
<keyword evidence="1" id="KW-0812">Transmembrane</keyword>
<keyword evidence="3" id="KW-1185">Reference proteome</keyword>
<dbReference type="Proteomes" id="UP000578077">
    <property type="component" value="Unassembled WGS sequence"/>
</dbReference>
<feature type="transmembrane region" description="Helical" evidence="1">
    <location>
        <begin position="318"/>
        <end position="338"/>
    </location>
</feature>
<feature type="transmembrane region" description="Helical" evidence="1">
    <location>
        <begin position="47"/>
        <end position="68"/>
    </location>
</feature>
<feature type="transmembrane region" description="Helical" evidence="1">
    <location>
        <begin position="264"/>
        <end position="282"/>
    </location>
</feature>
<evidence type="ECO:0000313" key="3">
    <source>
        <dbReference type="Proteomes" id="UP000578077"/>
    </source>
</evidence>
<feature type="transmembrane region" description="Helical" evidence="1">
    <location>
        <begin position="147"/>
        <end position="170"/>
    </location>
</feature>
<evidence type="ECO:0000313" key="2">
    <source>
        <dbReference type="EMBL" id="MBB6000157.1"/>
    </source>
</evidence>
<keyword evidence="1" id="KW-0472">Membrane</keyword>
<feature type="transmembrane region" description="Helical" evidence="1">
    <location>
        <begin position="380"/>
        <end position="398"/>
    </location>
</feature>
<proteinExistence type="predicted"/>
<feature type="transmembrane region" description="Helical" evidence="1">
    <location>
        <begin position="294"/>
        <end position="312"/>
    </location>
</feature>
<accession>A0A841E873</accession>
<keyword evidence="2" id="KW-0808">Transferase</keyword>
<organism evidence="2 3">
    <name type="scientific">Streptomonospora salina</name>
    <dbReference type="NCBI Taxonomy" id="104205"/>
    <lineage>
        <taxon>Bacteria</taxon>
        <taxon>Bacillati</taxon>
        <taxon>Actinomycetota</taxon>
        <taxon>Actinomycetes</taxon>
        <taxon>Streptosporangiales</taxon>
        <taxon>Nocardiopsidaceae</taxon>
        <taxon>Streptomonospora</taxon>
    </lineage>
</organism>